<dbReference type="RefSeq" id="WP_044627212.1">
    <property type="nucleotide sequence ID" value="NZ_JTDV01000014.1"/>
</dbReference>
<dbReference type="Pfam" id="PF13419">
    <property type="entry name" value="HAD_2"/>
    <property type="match status" value="1"/>
</dbReference>
<keyword evidence="3" id="KW-0479">Metal-binding</keyword>
<dbReference type="PANTHER" id="PTHR46193:SF10">
    <property type="entry name" value="6-PHOSPHOGLUCONATE PHOSPHATASE"/>
    <property type="match status" value="1"/>
</dbReference>
<reference evidence="5 6" key="1">
    <citation type="journal article" date="2015" name="Antonie Van Leeuwenhoek">
        <title>Tamlana nanhaiensis sp. nov., isolated from surface seawater collected from the South China Sea.</title>
        <authorList>
            <person name="Liu X."/>
            <person name="Lai Q."/>
            <person name="Du Y."/>
            <person name="Li G."/>
            <person name="Sun F."/>
            <person name="Shao Z."/>
        </authorList>
    </citation>
    <scope>NUCLEOTIDE SEQUENCE [LARGE SCALE GENOMIC DNA]</scope>
    <source>
        <strain evidence="5 6">FHC16</strain>
    </source>
</reference>
<evidence type="ECO:0000256" key="2">
    <source>
        <dbReference type="ARBA" id="ARBA00006171"/>
    </source>
</evidence>
<dbReference type="Gene3D" id="1.10.150.240">
    <property type="entry name" value="Putative phosphatase, domain 2"/>
    <property type="match status" value="1"/>
</dbReference>
<evidence type="ECO:0000313" key="5">
    <source>
        <dbReference type="EMBL" id="KJD31539.1"/>
    </source>
</evidence>
<dbReference type="PRINTS" id="PR00413">
    <property type="entry name" value="HADHALOGNASE"/>
</dbReference>
<gene>
    <name evidence="5" type="ORF">PK35_14110</name>
</gene>
<dbReference type="InterPro" id="IPR023214">
    <property type="entry name" value="HAD_sf"/>
</dbReference>
<evidence type="ECO:0000256" key="4">
    <source>
        <dbReference type="ARBA" id="ARBA00022842"/>
    </source>
</evidence>
<dbReference type="STRING" id="1382798.PK35_14110"/>
<dbReference type="OrthoDB" id="9797743at2"/>
<dbReference type="InterPro" id="IPR006439">
    <property type="entry name" value="HAD-SF_hydro_IA"/>
</dbReference>
<proteinExistence type="inferred from homology"/>
<dbReference type="InterPro" id="IPR051600">
    <property type="entry name" value="Beta-PGM-like"/>
</dbReference>
<dbReference type="SFLD" id="SFLDS00003">
    <property type="entry name" value="Haloacid_Dehalogenase"/>
    <property type="match status" value="1"/>
</dbReference>
<dbReference type="SFLD" id="SFLDG01129">
    <property type="entry name" value="C1.5:_HAD__Beta-PGM__Phosphata"/>
    <property type="match status" value="1"/>
</dbReference>
<evidence type="ECO:0000256" key="1">
    <source>
        <dbReference type="ARBA" id="ARBA00001946"/>
    </source>
</evidence>
<dbReference type="Gene3D" id="3.40.50.1000">
    <property type="entry name" value="HAD superfamily/HAD-like"/>
    <property type="match status" value="1"/>
</dbReference>
<keyword evidence="5" id="KW-0378">Hydrolase</keyword>
<comment type="similarity">
    <text evidence="2">Belongs to the HAD-like hydrolase superfamily. CbbY/CbbZ/Gph/YieH family.</text>
</comment>
<dbReference type="Proteomes" id="UP000032361">
    <property type="component" value="Unassembled WGS sequence"/>
</dbReference>
<dbReference type="InterPro" id="IPR036412">
    <property type="entry name" value="HAD-like_sf"/>
</dbReference>
<dbReference type="PANTHER" id="PTHR46193">
    <property type="entry name" value="6-PHOSPHOGLUCONATE PHOSPHATASE"/>
    <property type="match status" value="1"/>
</dbReference>
<dbReference type="GO" id="GO:0016787">
    <property type="term" value="F:hydrolase activity"/>
    <property type="evidence" value="ECO:0007669"/>
    <property type="project" value="UniProtKB-KW"/>
</dbReference>
<comment type="caution">
    <text evidence="5">The sequence shown here is derived from an EMBL/GenBank/DDBJ whole genome shotgun (WGS) entry which is preliminary data.</text>
</comment>
<dbReference type="AlphaFoldDB" id="A0A0D7VXM1"/>
<dbReference type="GO" id="GO:0046872">
    <property type="term" value="F:metal ion binding"/>
    <property type="evidence" value="ECO:0007669"/>
    <property type="project" value="UniProtKB-KW"/>
</dbReference>
<dbReference type="EMBL" id="JTDV01000014">
    <property type="protein sequence ID" value="KJD31539.1"/>
    <property type="molecule type" value="Genomic_DNA"/>
</dbReference>
<keyword evidence="4" id="KW-0460">Magnesium</keyword>
<protein>
    <submittedName>
        <fullName evidence="5">HAD family hydrolase</fullName>
    </submittedName>
</protein>
<organism evidence="5 6">
    <name type="scientific">Neotamlana nanhaiensis</name>
    <dbReference type="NCBI Taxonomy" id="1382798"/>
    <lineage>
        <taxon>Bacteria</taxon>
        <taxon>Pseudomonadati</taxon>
        <taxon>Bacteroidota</taxon>
        <taxon>Flavobacteriia</taxon>
        <taxon>Flavobacteriales</taxon>
        <taxon>Flavobacteriaceae</taxon>
        <taxon>Neotamlana</taxon>
    </lineage>
</organism>
<dbReference type="InterPro" id="IPR023198">
    <property type="entry name" value="PGP-like_dom2"/>
</dbReference>
<dbReference type="SUPFAM" id="SSF56784">
    <property type="entry name" value="HAD-like"/>
    <property type="match status" value="1"/>
</dbReference>
<name>A0A0D7VXM1_9FLAO</name>
<evidence type="ECO:0000256" key="3">
    <source>
        <dbReference type="ARBA" id="ARBA00022723"/>
    </source>
</evidence>
<sequence>MSKYKCIIFDCDDILVDSEIVSNQVLVDMANEHGANIDLEYAFNHFKGSFIEACVEKISAIATKPLIDNFIEVYRERSFTAFKQNMKPVKGIKQVLEHLELPFCVASSGPEDKIKLNLELTGLLPHFEDRIFSCYKIQKWKPNPAVFLWAAETMGFKPEECLVIEDSLSGVTAAINGGFDVFGYTERDYKNELQTKATKTFGDMSELLNLISGQ</sequence>
<dbReference type="InterPro" id="IPR041492">
    <property type="entry name" value="HAD_2"/>
</dbReference>
<dbReference type="PATRIC" id="fig|1382798.3.peg.1385"/>
<accession>A0A0D7VXM1</accession>
<evidence type="ECO:0000313" key="6">
    <source>
        <dbReference type="Proteomes" id="UP000032361"/>
    </source>
</evidence>
<dbReference type="NCBIfam" id="TIGR01509">
    <property type="entry name" value="HAD-SF-IA-v3"/>
    <property type="match status" value="1"/>
</dbReference>
<dbReference type="CDD" id="cd07526">
    <property type="entry name" value="HAD_BPGM_like"/>
    <property type="match status" value="1"/>
</dbReference>
<keyword evidence="6" id="KW-1185">Reference proteome</keyword>
<comment type="cofactor">
    <cofactor evidence="1">
        <name>Mg(2+)</name>
        <dbReference type="ChEBI" id="CHEBI:18420"/>
    </cofactor>
</comment>